<dbReference type="InterPro" id="IPR003439">
    <property type="entry name" value="ABC_transporter-like_ATP-bd"/>
</dbReference>
<evidence type="ECO:0000256" key="1">
    <source>
        <dbReference type="ARBA" id="ARBA00022741"/>
    </source>
</evidence>
<dbReference type="CDD" id="cd03214">
    <property type="entry name" value="ABC_Iron-Siderophores_B12_Hemin"/>
    <property type="match status" value="1"/>
</dbReference>
<dbReference type="SMART" id="SM00382">
    <property type="entry name" value="AAA"/>
    <property type="match status" value="1"/>
</dbReference>
<comment type="caution">
    <text evidence="4">The sequence shown here is derived from an EMBL/GenBank/DDBJ whole genome shotgun (WGS) entry which is preliminary data.</text>
</comment>
<name>A0A430FZ56_9SPHN</name>
<organism evidence="4 5">
    <name type="scientific">Sphingomonas koreensis</name>
    <dbReference type="NCBI Taxonomy" id="93064"/>
    <lineage>
        <taxon>Bacteria</taxon>
        <taxon>Pseudomonadati</taxon>
        <taxon>Pseudomonadota</taxon>
        <taxon>Alphaproteobacteria</taxon>
        <taxon>Sphingomonadales</taxon>
        <taxon>Sphingomonadaceae</taxon>
        <taxon>Sphingomonas</taxon>
    </lineage>
</organism>
<dbReference type="EMBL" id="QQYZ01000023">
    <property type="protein sequence ID" value="RSY78546.1"/>
    <property type="molecule type" value="Genomic_DNA"/>
</dbReference>
<dbReference type="Proteomes" id="UP000287746">
    <property type="component" value="Unassembled WGS sequence"/>
</dbReference>
<keyword evidence="2 4" id="KW-0067">ATP-binding</keyword>
<reference evidence="5" key="1">
    <citation type="submission" date="2018-07" db="EMBL/GenBank/DDBJ databases">
        <title>Genomic and Epidemiologic Investigation of an Indolent Hospital Outbreak.</title>
        <authorList>
            <person name="Johnson R.C."/>
            <person name="Deming C."/>
            <person name="Conlan S."/>
            <person name="Zellmer C.J."/>
            <person name="Michelin A.V."/>
            <person name="Lee-Lin S.-Q."/>
            <person name="Thomas P.J."/>
            <person name="Park M."/>
            <person name="Weingarten R.A."/>
            <person name="Less J."/>
            <person name="Dekker J.P."/>
            <person name="Frank K.M."/>
            <person name="Musser K.A."/>
            <person name="Mcquiston J.R."/>
            <person name="Henderson D.K."/>
            <person name="Lau A.F."/>
            <person name="Palmore T.N."/>
            <person name="Segre J.A."/>
        </authorList>
    </citation>
    <scope>NUCLEOTIDE SEQUENCE [LARGE SCALE GENOMIC DNA]</scope>
    <source>
        <strain evidence="5">SK-CDC1_0717</strain>
    </source>
</reference>
<dbReference type="InterPro" id="IPR027417">
    <property type="entry name" value="P-loop_NTPase"/>
</dbReference>
<evidence type="ECO:0000259" key="3">
    <source>
        <dbReference type="PROSITE" id="PS50893"/>
    </source>
</evidence>
<dbReference type="AlphaFoldDB" id="A0A430FZ56"/>
<dbReference type="GO" id="GO:0005524">
    <property type="term" value="F:ATP binding"/>
    <property type="evidence" value="ECO:0007669"/>
    <property type="project" value="UniProtKB-KW"/>
</dbReference>
<proteinExistence type="predicted"/>
<dbReference type="Pfam" id="PF00005">
    <property type="entry name" value="ABC_tran"/>
    <property type="match status" value="1"/>
</dbReference>
<evidence type="ECO:0000256" key="2">
    <source>
        <dbReference type="ARBA" id="ARBA00022840"/>
    </source>
</evidence>
<protein>
    <submittedName>
        <fullName evidence="4">ABC transporter ATP-binding protein</fullName>
    </submittedName>
</protein>
<feature type="domain" description="ABC transporter" evidence="3">
    <location>
        <begin position="2"/>
        <end position="240"/>
    </location>
</feature>
<dbReference type="InterPro" id="IPR003593">
    <property type="entry name" value="AAA+_ATPase"/>
</dbReference>
<dbReference type="GO" id="GO:0016887">
    <property type="term" value="F:ATP hydrolysis activity"/>
    <property type="evidence" value="ECO:0007669"/>
    <property type="project" value="InterPro"/>
</dbReference>
<dbReference type="PANTHER" id="PTHR42794">
    <property type="entry name" value="HEMIN IMPORT ATP-BINDING PROTEIN HMUV"/>
    <property type="match status" value="1"/>
</dbReference>
<evidence type="ECO:0000313" key="4">
    <source>
        <dbReference type="EMBL" id="RSY78546.1"/>
    </source>
</evidence>
<dbReference type="PROSITE" id="PS50893">
    <property type="entry name" value="ABC_TRANSPORTER_2"/>
    <property type="match status" value="1"/>
</dbReference>
<gene>
    <name evidence="4" type="ORF">DAH66_18530</name>
</gene>
<keyword evidence="1" id="KW-0547">Nucleotide-binding</keyword>
<evidence type="ECO:0000313" key="5">
    <source>
        <dbReference type="Proteomes" id="UP000287746"/>
    </source>
</evidence>
<dbReference type="RefSeq" id="WP_126005509.1">
    <property type="nucleotide sequence ID" value="NZ_QQYZ01000023.1"/>
</dbReference>
<accession>A0A430FZ56</accession>
<dbReference type="PANTHER" id="PTHR42794:SF2">
    <property type="entry name" value="ABC TRANSPORTER ATP-BINDING PROTEIN"/>
    <property type="match status" value="1"/>
</dbReference>
<dbReference type="SUPFAM" id="SSF52540">
    <property type="entry name" value="P-loop containing nucleoside triphosphate hydrolases"/>
    <property type="match status" value="1"/>
</dbReference>
<sequence>MLKLDRLSAGYGAPRGPVLSGLDIAVSPGAFVCVLGRNGAGKSTLMRTISGLQDGLGGAALLEGEDIARMRPQTRARRVAVVLTERPASPGLTVDDVVSLGRQPFTGWQGHLTADDSERAAQALDLAGAAPFSGRLIDDLSDGERQRVMIARAIAQAPKLMILDEITAFLDLPGRVEVMMLLRQYSRASGAIILLSSHDLDLSLQLADSVWLLDGQGGLVVGTPDELIADGCIGRAFDTDAVRFSSERARFELVTPQARSI</sequence>
<dbReference type="Gene3D" id="3.40.50.300">
    <property type="entry name" value="P-loop containing nucleotide triphosphate hydrolases"/>
    <property type="match status" value="1"/>
</dbReference>